<name>A0A0D6DV62_9LACT</name>
<reference evidence="10" key="1">
    <citation type="submission" date="2015-01" db="EMBL/GenBank/DDBJ databases">
        <authorList>
            <person name="Andreevskaya M."/>
        </authorList>
    </citation>
    <scope>NUCLEOTIDE SEQUENCE [LARGE SCALE GENOMIC DNA]</scope>
    <source>
        <strain evidence="10">MKFS47</strain>
    </source>
</reference>
<feature type="transmembrane region" description="Helical" evidence="7">
    <location>
        <begin position="259"/>
        <end position="279"/>
    </location>
</feature>
<feature type="transmembrane region" description="Helical" evidence="7">
    <location>
        <begin position="146"/>
        <end position="176"/>
    </location>
</feature>
<evidence type="ECO:0000256" key="4">
    <source>
        <dbReference type="ARBA" id="ARBA00022692"/>
    </source>
</evidence>
<keyword evidence="2 7" id="KW-0813">Transport</keyword>
<dbReference type="InterPro" id="IPR000515">
    <property type="entry name" value="MetI-like"/>
</dbReference>
<dbReference type="AlphaFoldDB" id="A0A0D6DV62"/>
<feature type="domain" description="ABC transmembrane type-1" evidence="8">
    <location>
        <begin position="67"/>
        <end position="278"/>
    </location>
</feature>
<dbReference type="GO" id="GO:0055085">
    <property type="term" value="P:transmembrane transport"/>
    <property type="evidence" value="ECO:0007669"/>
    <property type="project" value="InterPro"/>
</dbReference>
<dbReference type="HOGENOM" id="CLU_016047_0_2_9"/>
<feature type="transmembrane region" description="Helical" evidence="7">
    <location>
        <begin position="106"/>
        <end position="126"/>
    </location>
</feature>
<comment type="similarity">
    <text evidence="7">Belongs to the binding-protein-dependent transport system permease family.</text>
</comment>
<evidence type="ECO:0000259" key="8">
    <source>
        <dbReference type="PROSITE" id="PS50928"/>
    </source>
</evidence>
<dbReference type="GO" id="GO:0015031">
    <property type="term" value="P:protein transport"/>
    <property type="evidence" value="ECO:0007669"/>
    <property type="project" value="UniProtKB-KW"/>
</dbReference>
<proteinExistence type="inferred from homology"/>
<dbReference type="GO" id="GO:0015833">
    <property type="term" value="P:peptide transport"/>
    <property type="evidence" value="ECO:0007669"/>
    <property type="project" value="UniProtKB-KW"/>
</dbReference>
<evidence type="ECO:0000313" key="9">
    <source>
        <dbReference type="EMBL" id="CEN27874.1"/>
    </source>
</evidence>
<dbReference type="Pfam" id="PF00528">
    <property type="entry name" value="BPD_transp_1"/>
    <property type="match status" value="1"/>
</dbReference>
<feature type="transmembrane region" description="Helical" evidence="7">
    <location>
        <begin position="71"/>
        <end position="94"/>
    </location>
</feature>
<dbReference type="PROSITE" id="PS50928">
    <property type="entry name" value="ABC_TM1"/>
    <property type="match status" value="1"/>
</dbReference>
<dbReference type="Gene3D" id="1.10.3720.10">
    <property type="entry name" value="MetI-like"/>
    <property type="match status" value="1"/>
</dbReference>
<dbReference type="SUPFAM" id="SSF161098">
    <property type="entry name" value="MetI-like"/>
    <property type="match status" value="1"/>
</dbReference>
<sequence>MRSKKIGLIFVTPWLIGFIGLTIWPILSSFYYALTDYSLARVGQKVAFLGLQNYINLFKDQTFIASLKATLIYTVATVPLQLGFALFVAFILNFKLKAINFYRTAYYIPSILGGNVAVGVLWRSMFQPKGLVNSFLGIFGVQPINWLSTATGAMIVLVILKVWQFGSAMLIFLAALKDIPGELYESASLEGASKLTQFLKITIPLITPTIFFNLVMQLNNAFQEFNGPYIVTGKGPLNSTYLASMYIYDKAFKEFDMGYASAASWVLFALIVGSTIILFSSQRKWVYYSDGGGK</sequence>
<dbReference type="EMBL" id="LN774769">
    <property type="protein sequence ID" value="CEN27874.1"/>
    <property type="molecule type" value="Genomic_DNA"/>
</dbReference>
<dbReference type="PANTHER" id="PTHR30193:SF1">
    <property type="entry name" value="ABC TRANSPORTER PERMEASE PROTEIN YESP-RELATED"/>
    <property type="match status" value="1"/>
</dbReference>
<keyword evidence="4 7" id="KW-0812">Transmembrane</keyword>
<evidence type="ECO:0000256" key="3">
    <source>
        <dbReference type="ARBA" id="ARBA00022475"/>
    </source>
</evidence>
<protein>
    <submittedName>
        <fullName evidence="9">Probable ABC transporter permease protein YesP</fullName>
    </submittedName>
</protein>
<dbReference type="CDD" id="cd06261">
    <property type="entry name" value="TM_PBP2"/>
    <property type="match status" value="1"/>
</dbReference>
<dbReference type="KEGG" id="lpk:LACPI_0674"/>
<accession>A0A0D6DV62</accession>
<dbReference type="GO" id="GO:0005886">
    <property type="term" value="C:plasma membrane"/>
    <property type="evidence" value="ECO:0007669"/>
    <property type="project" value="UniProtKB-SubCell"/>
</dbReference>
<evidence type="ECO:0000256" key="5">
    <source>
        <dbReference type="ARBA" id="ARBA00022989"/>
    </source>
</evidence>
<dbReference type="InterPro" id="IPR035906">
    <property type="entry name" value="MetI-like_sf"/>
</dbReference>
<keyword evidence="5 7" id="KW-1133">Transmembrane helix</keyword>
<dbReference type="Proteomes" id="UP000033166">
    <property type="component" value="Chromosome I"/>
</dbReference>
<keyword evidence="6 7" id="KW-0472">Membrane</keyword>
<evidence type="ECO:0000256" key="7">
    <source>
        <dbReference type="RuleBase" id="RU363032"/>
    </source>
</evidence>
<feature type="transmembrane region" description="Helical" evidence="7">
    <location>
        <begin position="7"/>
        <end position="27"/>
    </location>
</feature>
<dbReference type="PANTHER" id="PTHR30193">
    <property type="entry name" value="ABC TRANSPORTER PERMEASE PROTEIN"/>
    <property type="match status" value="1"/>
</dbReference>
<gene>
    <name evidence="9" type="primary">yesP</name>
    <name evidence="9" type="ORF">LACPI_0674</name>
</gene>
<comment type="subcellular location">
    <subcellularLocation>
        <location evidence="1 7">Cell membrane</location>
        <topology evidence="1 7">Multi-pass membrane protein</topology>
    </subcellularLocation>
</comment>
<keyword evidence="3" id="KW-1003">Cell membrane</keyword>
<evidence type="ECO:0000256" key="2">
    <source>
        <dbReference type="ARBA" id="ARBA00022448"/>
    </source>
</evidence>
<dbReference type="InterPro" id="IPR051393">
    <property type="entry name" value="ABC_transporter_permease"/>
</dbReference>
<evidence type="ECO:0000256" key="6">
    <source>
        <dbReference type="ARBA" id="ARBA00023136"/>
    </source>
</evidence>
<evidence type="ECO:0000256" key="1">
    <source>
        <dbReference type="ARBA" id="ARBA00004651"/>
    </source>
</evidence>
<organism evidence="9 10">
    <name type="scientific">Pseudolactococcus piscium MKFS47</name>
    <dbReference type="NCBI Taxonomy" id="297352"/>
    <lineage>
        <taxon>Bacteria</taxon>
        <taxon>Bacillati</taxon>
        <taxon>Bacillota</taxon>
        <taxon>Bacilli</taxon>
        <taxon>Lactobacillales</taxon>
        <taxon>Streptococcaceae</taxon>
        <taxon>Pseudolactococcus</taxon>
    </lineage>
</organism>
<evidence type="ECO:0000313" key="10">
    <source>
        <dbReference type="Proteomes" id="UP000033166"/>
    </source>
</evidence>
<dbReference type="RefSeq" id="WP_047915096.1">
    <property type="nucleotide sequence ID" value="NZ_LN774769.1"/>
</dbReference>